<evidence type="ECO:0000313" key="15">
    <source>
        <dbReference type="Proteomes" id="UP001057291"/>
    </source>
</evidence>
<feature type="transmembrane region" description="Helical" evidence="10">
    <location>
        <begin position="114"/>
        <end position="132"/>
    </location>
</feature>
<dbReference type="NCBIfam" id="TIGR01974">
    <property type="entry name" value="NDH_I_L"/>
    <property type="match status" value="1"/>
</dbReference>
<feature type="transmembrane region" description="Helical" evidence="10">
    <location>
        <begin position="30"/>
        <end position="54"/>
    </location>
</feature>
<feature type="transmembrane region" description="Helical" evidence="10">
    <location>
        <begin position="83"/>
        <end position="102"/>
    </location>
</feature>
<dbReference type="InterPro" id="IPR010227">
    <property type="entry name" value="NADH_Q_OxRdtase_chainM/4"/>
</dbReference>
<keyword evidence="8 10" id="KW-0472">Membrane</keyword>
<dbReference type="Gene3D" id="1.20.5.2700">
    <property type="match status" value="1"/>
</dbReference>
<dbReference type="Pfam" id="PF01059">
    <property type="entry name" value="Oxidored_q5_N"/>
    <property type="match status" value="1"/>
</dbReference>
<dbReference type="PANTHER" id="PTHR42829:SF2">
    <property type="entry name" value="NADH-UBIQUINONE OXIDOREDUCTASE CHAIN 5"/>
    <property type="match status" value="1"/>
</dbReference>
<dbReference type="Proteomes" id="UP001057291">
    <property type="component" value="Unassembled WGS sequence"/>
</dbReference>
<comment type="subcellular location">
    <subcellularLocation>
        <location evidence="1">Cell membrane</location>
        <topology evidence="1">Multi-pass membrane protein</topology>
    </subcellularLocation>
    <subcellularLocation>
        <location evidence="9">Membrane</location>
        <topology evidence="9">Multi-pass membrane protein</topology>
    </subcellularLocation>
</comment>
<dbReference type="NCBIfam" id="NF005141">
    <property type="entry name" value="PRK06590.1"/>
    <property type="match status" value="1"/>
</dbReference>
<dbReference type="InterPro" id="IPR018393">
    <property type="entry name" value="NADHpl_OxRdtase_5_subgr"/>
</dbReference>
<evidence type="ECO:0000259" key="12">
    <source>
        <dbReference type="Pfam" id="PF00662"/>
    </source>
</evidence>
<evidence type="ECO:0008006" key="16">
    <source>
        <dbReference type="Google" id="ProtNLM"/>
    </source>
</evidence>
<feature type="transmembrane region" description="Helical" evidence="10">
    <location>
        <begin position="917"/>
        <end position="940"/>
    </location>
</feature>
<dbReference type="InterPro" id="IPR003945">
    <property type="entry name" value="NU5C-like"/>
</dbReference>
<feature type="transmembrane region" description="Helical" evidence="10">
    <location>
        <begin position="456"/>
        <end position="479"/>
    </location>
</feature>
<feature type="transmembrane region" description="Helical" evidence="10">
    <location>
        <begin position="311"/>
        <end position="333"/>
    </location>
</feature>
<evidence type="ECO:0000256" key="10">
    <source>
        <dbReference type="SAM" id="Phobius"/>
    </source>
</evidence>
<comment type="caution">
    <text evidence="14">The sequence shown here is derived from an EMBL/GenBank/DDBJ whole genome shotgun (WGS) entry which is preliminary data.</text>
</comment>
<evidence type="ECO:0000313" key="14">
    <source>
        <dbReference type="EMBL" id="GIM45689.1"/>
    </source>
</evidence>
<dbReference type="GO" id="GO:0008137">
    <property type="term" value="F:NADH dehydrogenase (ubiquinone) activity"/>
    <property type="evidence" value="ECO:0007669"/>
    <property type="project" value="InterPro"/>
</dbReference>
<reference evidence="14" key="1">
    <citation type="journal article" date="2023" name="Int. J. Syst. Evol. Microbiol.">
        <title>Collibacillus ludicampi gen. nov., sp. nov., a new soil bacterium of the family Alicyclobacillaceae.</title>
        <authorList>
            <person name="Jojima T."/>
            <person name="Ioku Y."/>
            <person name="Fukuta Y."/>
            <person name="Shirasaka N."/>
            <person name="Matsumura Y."/>
            <person name="Mori M."/>
        </authorList>
    </citation>
    <scope>NUCLEOTIDE SEQUENCE</scope>
    <source>
        <strain evidence="14">TP075</strain>
    </source>
</reference>
<evidence type="ECO:0000256" key="2">
    <source>
        <dbReference type="ARBA" id="ARBA00008483"/>
    </source>
</evidence>
<evidence type="ECO:0000256" key="9">
    <source>
        <dbReference type="RuleBase" id="RU000320"/>
    </source>
</evidence>
<feature type="transmembrane region" description="Helical" evidence="10">
    <location>
        <begin position="138"/>
        <end position="158"/>
    </location>
</feature>
<feature type="domain" description="NADH:ubiquinone oxidoreductase chain 4 N-terminal" evidence="13">
    <location>
        <begin position="705"/>
        <end position="756"/>
    </location>
</feature>
<feature type="transmembrane region" description="Helical" evidence="10">
    <location>
        <begin position="972"/>
        <end position="996"/>
    </location>
</feature>
<evidence type="ECO:0000256" key="7">
    <source>
        <dbReference type="ARBA" id="ARBA00023027"/>
    </source>
</evidence>
<feature type="transmembrane region" description="Helical" evidence="10">
    <location>
        <begin position="884"/>
        <end position="905"/>
    </location>
</feature>
<dbReference type="Pfam" id="PF00662">
    <property type="entry name" value="Proton_antipo_N"/>
    <property type="match status" value="1"/>
</dbReference>
<accession>A0AAV4LCX5</accession>
<feature type="transmembrane region" description="Helical" evidence="10">
    <location>
        <begin position="170"/>
        <end position="190"/>
    </location>
</feature>
<evidence type="ECO:0000256" key="5">
    <source>
        <dbReference type="ARBA" id="ARBA00022967"/>
    </source>
</evidence>
<dbReference type="AlphaFoldDB" id="A0AAV4LCX5"/>
<keyword evidence="4 9" id="KW-0812">Transmembrane</keyword>
<comment type="similarity">
    <text evidence="2">Belongs to the CPA3 antiporters (TC 2.A.63) subunit A family.</text>
</comment>
<feature type="transmembrane region" description="Helical" evidence="10">
    <location>
        <begin position="720"/>
        <end position="740"/>
    </location>
</feature>
<keyword evidence="7" id="KW-0520">NAD</keyword>
<dbReference type="Pfam" id="PF00361">
    <property type="entry name" value="Proton_antipo_M"/>
    <property type="match status" value="2"/>
</dbReference>
<feature type="transmembrane region" description="Helical" evidence="10">
    <location>
        <begin position="606"/>
        <end position="624"/>
    </location>
</feature>
<feature type="transmembrane region" description="Helical" evidence="10">
    <location>
        <begin position="6"/>
        <end position="23"/>
    </location>
</feature>
<keyword evidence="5" id="KW-1278">Translocase</keyword>
<feature type="transmembrane region" description="Helical" evidence="10">
    <location>
        <begin position="283"/>
        <end position="304"/>
    </location>
</feature>
<gene>
    <name evidence="14" type="ORF">DNHGIG_12380</name>
</gene>
<evidence type="ECO:0000256" key="6">
    <source>
        <dbReference type="ARBA" id="ARBA00022989"/>
    </source>
</evidence>
<evidence type="ECO:0000259" key="11">
    <source>
        <dbReference type="Pfam" id="PF00361"/>
    </source>
</evidence>
<feature type="transmembrane region" description="Helical" evidence="10">
    <location>
        <begin position="377"/>
        <end position="399"/>
    </location>
</feature>
<feature type="transmembrane region" description="Helical" evidence="10">
    <location>
        <begin position="339"/>
        <end position="357"/>
    </location>
</feature>
<dbReference type="PRINTS" id="PR01434">
    <property type="entry name" value="NADHDHGNASE5"/>
</dbReference>
<feature type="transmembrane region" description="Helical" evidence="10">
    <location>
        <begin position="657"/>
        <end position="680"/>
    </location>
</feature>
<feature type="transmembrane region" description="Helical" evidence="10">
    <location>
        <begin position="1016"/>
        <end position="1038"/>
    </location>
</feature>
<dbReference type="PANTHER" id="PTHR42829">
    <property type="entry name" value="NADH-UBIQUINONE OXIDOREDUCTASE CHAIN 5"/>
    <property type="match status" value="1"/>
</dbReference>
<feature type="domain" description="NADH:quinone oxidoreductase/Mrp antiporter transmembrane" evidence="11">
    <location>
        <begin position="132"/>
        <end position="427"/>
    </location>
</feature>
<feature type="transmembrane region" description="Helical" evidence="10">
    <location>
        <begin position="856"/>
        <end position="877"/>
    </location>
</feature>
<feature type="transmembrane region" description="Helical" evidence="10">
    <location>
        <begin position="1050"/>
        <end position="1072"/>
    </location>
</feature>
<feature type="transmembrane region" description="Helical" evidence="10">
    <location>
        <begin position="747"/>
        <end position="765"/>
    </location>
</feature>
<organism evidence="14 15">
    <name type="scientific">Collibacillus ludicampi</name>
    <dbReference type="NCBI Taxonomy" id="2771369"/>
    <lineage>
        <taxon>Bacteria</taxon>
        <taxon>Bacillati</taxon>
        <taxon>Bacillota</taxon>
        <taxon>Bacilli</taxon>
        <taxon>Bacillales</taxon>
        <taxon>Alicyclobacillaceae</taxon>
        <taxon>Collibacillus</taxon>
    </lineage>
</organism>
<feature type="transmembrane region" description="Helical" evidence="10">
    <location>
        <begin position="414"/>
        <end position="436"/>
    </location>
</feature>
<dbReference type="GO" id="GO:0042773">
    <property type="term" value="P:ATP synthesis coupled electron transport"/>
    <property type="evidence" value="ECO:0007669"/>
    <property type="project" value="InterPro"/>
</dbReference>
<feature type="transmembrane region" description="Helical" evidence="10">
    <location>
        <begin position="253"/>
        <end position="271"/>
    </location>
</feature>
<feature type="domain" description="NADH:quinone oxidoreductase/Mrp antiporter transmembrane" evidence="11">
    <location>
        <begin position="764"/>
        <end position="1051"/>
    </location>
</feature>
<evidence type="ECO:0000256" key="1">
    <source>
        <dbReference type="ARBA" id="ARBA00004651"/>
    </source>
</evidence>
<dbReference type="PRINTS" id="PR01435">
    <property type="entry name" value="NPOXDRDTASE5"/>
</dbReference>
<feature type="transmembrane region" description="Helical" evidence="10">
    <location>
        <begin position="210"/>
        <end position="232"/>
    </location>
</feature>
<feature type="transmembrane region" description="Helical" evidence="10">
    <location>
        <begin position="947"/>
        <end position="966"/>
    </location>
</feature>
<feature type="domain" description="NADH-Ubiquinone oxidoreductase (complex I) chain 5 N-terminal" evidence="12">
    <location>
        <begin position="66"/>
        <end position="116"/>
    </location>
</feature>
<evidence type="ECO:0000256" key="3">
    <source>
        <dbReference type="ARBA" id="ARBA00009025"/>
    </source>
</evidence>
<evidence type="ECO:0000256" key="4">
    <source>
        <dbReference type="ARBA" id="ARBA00022692"/>
    </source>
</evidence>
<dbReference type="InterPro" id="IPR001516">
    <property type="entry name" value="Proton_antipo_N"/>
</dbReference>
<dbReference type="GO" id="GO:0003954">
    <property type="term" value="F:NADH dehydrogenase activity"/>
    <property type="evidence" value="ECO:0007669"/>
    <property type="project" value="TreeGrafter"/>
</dbReference>
<feature type="transmembrane region" description="Helical" evidence="10">
    <location>
        <begin position="771"/>
        <end position="789"/>
    </location>
</feature>
<proteinExistence type="inferred from homology"/>
<dbReference type="InterPro" id="IPR000260">
    <property type="entry name" value="NADH4_N"/>
</dbReference>
<name>A0AAV4LCX5_9BACL</name>
<feature type="transmembrane region" description="Helical" evidence="10">
    <location>
        <begin position="801"/>
        <end position="823"/>
    </location>
</feature>
<keyword evidence="6 10" id="KW-1133">Transmembrane helix</keyword>
<dbReference type="NCBIfam" id="TIGR01972">
    <property type="entry name" value="NDH_I_M"/>
    <property type="match status" value="1"/>
</dbReference>
<evidence type="ECO:0000259" key="13">
    <source>
        <dbReference type="Pfam" id="PF01059"/>
    </source>
</evidence>
<dbReference type="InterPro" id="IPR001750">
    <property type="entry name" value="ND/Mrp_TM"/>
</dbReference>
<dbReference type="GO" id="GO:0005886">
    <property type="term" value="C:plasma membrane"/>
    <property type="evidence" value="ECO:0007669"/>
    <property type="project" value="UniProtKB-SubCell"/>
</dbReference>
<dbReference type="EMBL" id="BOQE01000001">
    <property type="protein sequence ID" value="GIM45689.1"/>
    <property type="molecule type" value="Genomic_DNA"/>
</dbReference>
<evidence type="ECO:0000256" key="8">
    <source>
        <dbReference type="ARBA" id="ARBA00023136"/>
    </source>
</evidence>
<comment type="similarity">
    <text evidence="3">Belongs to the complex I subunit 4 family.</text>
</comment>
<feature type="transmembrane region" description="Helical" evidence="10">
    <location>
        <begin position="499"/>
        <end position="523"/>
    </location>
</feature>
<feature type="transmembrane region" description="Helical" evidence="10">
    <location>
        <begin position="630"/>
        <end position="650"/>
    </location>
</feature>
<feature type="transmembrane region" description="Helical" evidence="10">
    <location>
        <begin position="1093"/>
        <end position="1115"/>
    </location>
</feature>
<protein>
    <recommendedName>
        <fullName evidence="16">NADH-quinone oxidoreductase subunit L</fullName>
    </recommendedName>
</protein>
<sequence>MVAYAWLVPLFPLVAYLLLLVLGKRAQEGLVTAIGVLCTFASFIVSLPILFTIAKNGTEAPYLFHWLTIGKQTLTMGFEVNPLNALMLVVVTFVSTLVLLFSKGYMHGDDRFHVFYQYLCLFVFSMLGLVISPNLLQLYIFWELVGLCSYLLVGFWYFKPEAAAAAKKSFIVTRIGDVGLFIGIVLLYLATGTFDYDGIFKAVEAKQFAIQWMSPETLITLTAILVFVGAVGKSAQFPLHVWLPDAMEGPTPVSALIHAATMVAAGVYLVARSFPLFAASPSAMTVVAVIGGFTAIFAAAIGLTQNDIKRVIAYSTVSQLGYMMLGLGVSAYVAGVFHLMTHAFFKALLFLAAGSVIHATDTQDIHKMGGLWRKMPVTAWTFLFGALALSGIPPFAGFWSKDEIVGAAFASGHAFLGILSLIAAFFTAFYIFRVFFLTFTGKYRGGGGRQPHESGAVMTVPLVLLAVLALVSGFFNAPFMGSPLAAFLLSGGEWGHEYASSPGLMAVTSLIGLAGIGLAWMMYGKRSVSAERVAQSAGPLYTLSFRKFLIDEMYHSVIVKPVVWIGKILNFIDRWIVDGIVALVGEAAYITSLGLKYGQNGQIQTYGLLATLGVAILVAISLYVGGVLMFTLLTVLTFLPLLGAVILFFVPRESRSLIRAVAFLATLGSLVLALVAFAGFQSGSPDMQYTVNKEWIHISNAFLDKSLAISYNMGIDGLSMPLVLLTAMTSVLAVVASWRIEKRAKEYFIWFLILVTGMFGVFTALDLFLFFLFLEMTLIPMYFLLAIWGGERRGPVAVKFLIYRGLASVGILIAFIGLAYQAANATGTITLDVLQIAQTFKQAGADVISTGMRQGLFLLLFLAILIEEAFVPFHTWLPDSHEQAPSAVSMVLGGVLVKIGAYVLLRVGVGVLPDAVQHYGTLIAALGVINIIYGALVAMVQNDWRRLLAFSTISHMGVFLIGLASLKPEGLQGAMFMIVSSGLLSGLLFFLTGAIYERTETLEIRELGGLSKPMPVLSGFLLAGALASLGLPGMSGFVSEILSFMGAFATFPKLAACGTLGIILGAVYLLWAMQRTTFGPVRAAREGIRDATALEYVPMVLFLAMIILIGVYPAILGDLVNQTLQSLVTRIGG</sequence>
<dbReference type="GO" id="GO:0015990">
    <property type="term" value="P:electron transport coupled proton transport"/>
    <property type="evidence" value="ECO:0007669"/>
    <property type="project" value="TreeGrafter"/>
</dbReference>
<keyword evidence="15" id="KW-1185">Reference proteome</keyword>